<keyword evidence="1" id="KW-0472">Membrane</keyword>
<dbReference type="SUPFAM" id="SSF52833">
    <property type="entry name" value="Thioredoxin-like"/>
    <property type="match status" value="1"/>
</dbReference>
<name>A0A831JQE0_9GAMM</name>
<comment type="caution">
    <text evidence="2">The sequence shown here is derived from an EMBL/GenBank/DDBJ whole genome shotgun (WGS) entry which is preliminary data.</text>
</comment>
<dbReference type="AlphaFoldDB" id="A0A831JQE0"/>
<dbReference type="Proteomes" id="UP000885822">
    <property type="component" value="Unassembled WGS sequence"/>
</dbReference>
<keyword evidence="1" id="KW-1133">Transmembrane helix</keyword>
<evidence type="ECO:0000313" key="2">
    <source>
        <dbReference type="EMBL" id="HDK37512.1"/>
    </source>
</evidence>
<evidence type="ECO:0000256" key="1">
    <source>
        <dbReference type="SAM" id="Phobius"/>
    </source>
</evidence>
<reference evidence="2" key="1">
    <citation type="journal article" date="2020" name="mSystems">
        <title>Genome- and Community-Level Interaction Insights into Carbon Utilization and Element Cycling Functions of Hydrothermarchaeota in Hydrothermal Sediment.</title>
        <authorList>
            <person name="Zhou Z."/>
            <person name="Liu Y."/>
            <person name="Xu W."/>
            <person name="Pan J."/>
            <person name="Luo Z.H."/>
            <person name="Li M."/>
        </authorList>
    </citation>
    <scope>NUCLEOTIDE SEQUENCE [LARGE SCALE GENOMIC DNA]</scope>
    <source>
        <strain evidence="2">HyVt-26</strain>
    </source>
</reference>
<dbReference type="Pfam" id="PF04214">
    <property type="entry name" value="DUF411"/>
    <property type="match status" value="1"/>
</dbReference>
<dbReference type="InterPro" id="IPR036249">
    <property type="entry name" value="Thioredoxin-like_sf"/>
</dbReference>
<proteinExistence type="predicted"/>
<keyword evidence="1" id="KW-0812">Transmembrane</keyword>
<organism evidence="2">
    <name type="scientific">Thiolapillus brandeum</name>
    <dbReference type="NCBI Taxonomy" id="1076588"/>
    <lineage>
        <taxon>Bacteria</taxon>
        <taxon>Pseudomonadati</taxon>
        <taxon>Pseudomonadota</taxon>
        <taxon>Gammaproteobacteria</taxon>
        <taxon>Chromatiales</taxon>
        <taxon>Sedimenticolaceae</taxon>
        <taxon>Thiolapillus</taxon>
    </lineage>
</organism>
<feature type="transmembrane region" description="Helical" evidence="1">
    <location>
        <begin position="12"/>
        <end position="33"/>
    </location>
</feature>
<accession>A0A831JQE0</accession>
<gene>
    <name evidence="2" type="ORF">ENG92_00640</name>
</gene>
<dbReference type="InterPro" id="IPR007332">
    <property type="entry name" value="DUF411"/>
</dbReference>
<dbReference type="EMBL" id="DRCV01000030">
    <property type="protein sequence ID" value="HDK37512.1"/>
    <property type="molecule type" value="Genomic_DNA"/>
</dbReference>
<protein>
    <submittedName>
        <fullName evidence="2">DUF411 domain-containing protein</fullName>
    </submittedName>
</protein>
<sequence>MSKQGKHKSRRGSVYALLLLIGGIIGTGAYVLLPGTAVAADIVVYKSPTCGCCKKWVSHMRENGFSVEVHEQYDVTPKKDEYGVPRRLRSCHTAKVGDYVIEGHVPADVVQRLLDEKPAIAGVAVPGMPMGSPGMEGPRTDPYHIVSFDKNRKLRIYASKNQ</sequence>